<dbReference type="EMBL" id="SDHW01000001">
    <property type="protein sequence ID" value="RXK62223.1"/>
    <property type="molecule type" value="Genomic_DNA"/>
</dbReference>
<comment type="caution">
    <text evidence="2">The sequence shown here is derived from an EMBL/GenBank/DDBJ whole genome shotgun (WGS) entry which is preliminary data.</text>
</comment>
<proteinExistence type="predicted"/>
<dbReference type="Proteomes" id="UP000290204">
    <property type="component" value="Unassembled WGS sequence"/>
</dbReference>
<gene>
    <name evidence="2" type="ORF">ESA94_04220</name>
</gene>
<dbReference type="AlphaFoldDB" id="A0A4Q1CMH0"/>
<keyword evidence="3" id="KW-1185">Reference proteome</keyword>
<evidence type="ECO:0000313" key="2">
    <source>
        <dbReference type="EMBL" id="RXK62223.1"/>
    </source>
</evidence>
<name>A0A4Q1CMH0_9BACT</name>
<evidence type="ECO:0000313" key="3">
    <source>
        <dbReference type="Proteomes" id="UP000290204"/>
    </source>
</evidence>
<feature type="transmembrane region" description="Helical" evidence="1">
    <location>
        <begin position="35"/>
        <end position="62"/>
    </location>
</feature>
<dbReference type="OrthoDB" id="680057at2"/>
<organism evidence="2 3">
    <name type="scientific">Lacibacter luteus</name>
    <dbReference type="NCBI Taxonomy" id="2508719"/>
    <lineage>
        <taxon>Bacteria</taxon>
        <taxon>Pseudomonadati</taxon>
        <taxon>Bacteroidota</taxon>
        <taxon>Chitinophagia</taxon>
        <taxon>Chitinophagales</taxon>
        <taxon>Chitinophagaceae</taxon>
        <taxon>Lacibacter</taxon>
    </lineage>
</organism>
<keyword evidence="1" id="KW-1133">Transmembrane helix</keyword>
<sequence length="91" mass="10208">MKGFLFVSKLAFILNLLFVVCLVLRLSPVQLSGSWVSVLVIAGWFLAFLVNIPVTAWFAILLAGKKLTFEVKSVHFFNAAILIIQSIFFFL</sequence>
<feature type="transmembrane region" description="Helical" evidence="1">
    <location>
        <begin position="74"/>
        <end position="90"/>
    </location>
</feature>
<keyword evidence="1" id="KW-0472">Membrane</keyword>
<dbReference type="RefSeq" id="WP_129129594.1">
    <property type="nucleotide sequence ID" value="NZ_SDHW01000001.1"/>
</dbReference>
<reference evidence="2 3" key="1">
    <citation type="submission" date="2019-01" db="EMBL/GenBank/DDBJ databases">
        <title>Lacibacter sp. strain TTM-7.</title>
        <authorList>
            <person name="Chen W.-M."/>
        </authorList>
    </citation>
    <scope>NUCLEOTIDE SEQUENCE [LARGE SCALE GENOMIC DNA]</scope>
    <source>
        <strain evidence="2 3">TTM-7</strain>
    </source>
</reference>
<protein>
    <submittedName>
        <fullName evidence="2">Uncharacterized protein</fullName>
    </submittedName>
</protein>
<evidence type="ECO:0000256" key="1">
    <source>
        <dbReference type="SAM" id="Phobius"/>
    </source>
</evidence>
<accession>A0A4Q1CMH0</accession>
<keyword evidence="1" id="KW-0812">Transmembrane</keyword>